<dbReference type="EMBL" id="LR796304">
    <property type="protein sequence ID" value="CAB4135765.1"/>
    <property type="molecule type" value="Genomic_DNA"/>
</dbReference>
<protein>
    <submittedName>
        <fullName evidence="1">Uncharacterized protein</fullName>
    </submittedName>
</protein>
<proteinExistence type="predicted"/>
<evidence type="ECO:0000313" key="1">
    <source>
        <dbReference type="EMBL" id="CAB4135765.1"/>
    </source>
</evidence>
<name>A0A6J5LMY1_9CAUD</name>
<accession>A0A6J5LMY1</accession>
<reference evidence="1" key="1">
    <citation type="submission" date="2020-04" db="EMBL/GenBank/DDBJ databases">
        <authorList>
            <person name="Chiriac C."/>
            <person name="Salcher M."/>
            <person name="Ghai R."/>
            <person name="Kavagutti S V."/>
        </authorList>
    </citation>
    <scope>NUCLEOTIDE SEQUENCE</scope>
</reference>
<sequence length="75" mass="8794">MLIKVLKNTLASANNLGNSLKEYEAGEIYDIYEELANTFVREKWGEYVKEIDLEIQEENIELETQDLKITKKKNK</sequence>
<gene>
    <name evidence="1" type="ORF">UFOVP286_45</name>
</gene>
<organism evidence="1">
    <name type="scientific">uncultured Caudovirales phage</name>
    <dbReference type="NCBI Taxonomy" id="2100421"/>
    <lineage>
        <taxon>Viruses</taxon>
        <taxon>Duplodnaviria</taxon>
        <taxon>Heunggongvirae</taxon>
        <taxon>Uroviricota</taxon>
        <taxon>Caudoviricetes</taxon>
        <taxon>Peduoviridae</taxon>
        <taxon>Maltschvirus</taxon>
        <taxon>Maltschvirus maltsch</taxon>
    </lineage>
</organism>